<feature type="transmembrane region" description="Helical" evidence="1">
    <location>
        <begin position="68"/>
        <end position="85"/>
    </location>
</feature>
<comment type="caution">
    <text evidence="2">The sequence shown here is derived from an EMBL/GenBank/DDBJ whole genome shotgun (WGS) entry which is preliminary data.</text>
</comment>
<feature type="non-terminal residue" evidence="2">
    <location>
        <position position="1"/>
    </location>
</feature>
<evidence type="ECO:0000313" key="3">
    <source>
        <dbReference type="Proteomes" id="UP000275865"/>
    </source>
</evidence>
<keyword evidence="1" id="KW-0472">Membrane</keyword>
<keyword evidence="1" id="KW-0812">Transmembrane</keyword>
<dbReference type="AlphaFoldDB" id="A0A3A9Y6F8"/>
<evidence type="ECO:0000256" key="1">
    <source>
        <dbReference type="SAM" id="Phobius"/>
    </source>
</evidence>
<reference evidence="2 3" key="1">
    <citation type="submission" date="2018-09" db="EMBL/GenBank/DDBJ databases">
        <title>Micromonospora sp. nov. MS1-9, isolated from a root of Musa sp.</title>
        <authorList>
            <person name="Kuncharoen N."/>
            <person name="Kudo T."/>
            <person name="Ohkuma M."/>
            <person name="Yuki M."/>
            <person name="Tanasupawat S."/>
        </authorList>
    </citation>
    <scope>NUCLEOTIDE SEQUENCE [LARGE SCALE GENOMIC DNA]</scope>
    <source>
        <strain evidence="2 3">MS1-9</strain>
    </source>
</reference>
<organism evidence="2 3">
    <name type="scientific">Micromonospora musae</name>
    <dbReference type="NCBI Taxonomy" id="1894970"/>
    <lineage>
        <taxon>Bacteria</taxon>
        <taxon>Bacillati</taxon>
        <taxon>Actinomycetota</taxon>
        <taxon>Actinomycetes</taxon>
        <taxon>Micromonosporales</taxon>
        <taxon>Micromonosporaceae</taxon>
        <taxon>Micromonospora</taxon>
    </lineage>
</organism>
<proteinExistence type="predicted"/>
<gene>
    <name evidence="2" type="ORF">D7044_12730</name>
</gene>
<dbReference type="Proteomes" id="UP000275865">
    <property type="component" value="Unassembled WGS sequence"/>
</dbReference>
<dbReference type="EMBL" id="RAZT01000005">
    <property type="protein sequence ID" value="RKN33061.1"/>
    <property type="molecule type" value="Genomic_DNA"/>
</dbReference>
<keyword evidence="1" id="KW-1133">Transmembrane helix</keyword>
<accession>A0A3A9Y6F8</accession>
<name>A0A3A9Y6F8_9ACTN</name>
<evidence type="ECO:0000313" key="2">
    <source>
        <dbReference type="EMBL" id="RKN33061.1"/>
    </source>
</evidence>
<feature type="transmembrane region" description="Helical" evidence="1">
    <location>
        <begin position="12"/>
        <end position="31"/>
    </location>
</feature>
<protein>
    <submittedName>
        <fullName evidence="2">Na+/galactose cotransporter</fullName>
    </submittedName>
</protein>
<sequence>IHFNSDLEESFWGAGLAFGTVAVVAAILTPLTRPKRDEDLRGLVYGTGGVDLKGDVLAGDAAWYRSPLLLGVIALALAVVLYIPVF</sequence>